<comment type="caution">
    <text evidence="2">The sequence shown here is derived from an EMBL/GenBank/DDBJ whole genome shotgun (WGS) entry which is preliminary data.</text>
</comment>
<protein>
    <recommendedName>
        <fullName evidence="1">Restriction endonuclease type IV Mrr domain-containing protein</fullName>
    </recommendedName>
</protein>
<dbReference type="GO" id="GO:0009307">
    <property type="term" value="P:DNA restriction-modification system"/>
    <property type="evidence" value="ECO:0007669"/>
    <property type="project" value="InterPro"/>
</dbReference>
<dbReference type="AlphaFoldDB" id="A0A0F9HT07"/>
<dbReference type="EMBL" id="LAZR01023519">
    <property type="protein sequence ID" value="KKL78247.1"/>
    <property type="molecule type" value="Genomic_DNA"/>
</dbReference>
<dbReference type="GO" id="GO:0003677">
    <property type="term" value="F:DNA binding"/>
    <property type="evidence" value="ECO:0007669"/>
    <property type="project" value="InterPro"/>
</dbReference>
<dbReference type="Pfam" id="PF04471">
    <property type="entry name" value="Mrr_cat"/>
    <property type="match status" value="1"/>
</dbReference>
<dbReference type="GO" id="GO:0004519">
    <property type="term" value="F:endonuclease activity"/>
    <property type="evidence" value="ECO:0007669"/>
    <property type="project" value="InterPro"/>
</dbReference>
<evidence type="ECO:0000259" key="1">
    <source>
        <dbReference type="Pfam" id="PF04471"/>
    </source>
</evidence>
<dbReference type="InterPro" id="IPR007560">
    <property type="entry name" value="Restrct_endonuc_IV_Mrr"/>
</dbReference>
<gene>
    <name evidence="2" type="ORF">LCGC14_2026750</name>
</gene>
<organism evidence="2">
    <name type="scientific">marine sediment metagenome</name>
    <dbReference type="NCBI Taxonomy" id="412755"/>
    <lineage>
        <taxon>unclassified sequences</taxon>
        <taxon>metagenomes</taxon>
        <taxon>ecological metagenomes</taxon>
    </lineage>
</organism>
<proteinExistence type="predicted"/>
<name>A0A0F9HT07_9ZZZZ</name>
<accession>A0A0F9HT07</accession>
<sequence>MEIKPSKVYYIKLGRGGRWEHESIKENQILKFGYGKIPHDLCLRGEWDEIRKDLRKIKDNEGAITRDINQVKIFYEAEEDVLWITFYTNLLWWCFSKPEITTVDRNRKIRPVIDKWKCADVNGNELRTDRLRGSLVSIQAFRGTICSVKDADYVIDKINGKTPPQVEEAHNALQELVNRLEIVIKDLDAKDFEILMDLIFRQAGWHRVSNLGGSQKTIDLDLISPITNKRYAVQVKSRADLATFEKYKNEFKDMQGYYQIYFAVHSPSKDLKSYSETEKSEEFKVELMLPHRIAELALKLGLTNWILDKF</sequence>
<feature type="domain" description="Restriction endonuclease type IV Mrr" evidence="1">
    <location>
        <begin position="185"/>
        <end position="240"/>
    </location>
</feature>
<evidence type="ECO:0000313" key="2">
    <source>
        <dbReference type="EMBL" id="KKL78247.1"/>
    </source>
</evidence>
<reference evidence="2" key="1">
    <citation type="journal article" date="2015" name="Nature">
        <title>Complex archaea that bridge the gap between prokaryotes and eukaryotes.</title>
        <authorList>
            <person name="Spang A."/>
            <person name="Saw J.H."/>
            <person name="Jorgensen S.L."/>
            <person name="Zaremba-Niedzwiedzka K."/>
            <person name="Martijn J."/>
            <person name="Lind A.E."/>
            <person name="van Eijk R."/>
            <person name="Schleper C."/>
            <person name="Guy L."/>
            <person name="Ettema T.J."/>
        </authorList>
    </citation>
    <scope>NUCLEOTIDE SEQUENCE</scope>
</reference>